<dbReference type="PANTHER" id="PTHR46066:SF2">
    <property type="entry name" value="CHITINASE DOMAIN-CONTAINING PROTEIN 1"/>
    <property type="match status" value="1"/>
</dbReference>
<keyword evidence="3" id="KW-0378">Hydrolase</keyword>
<gene>
    <name evidence="3" type="ORF">F4V43_15755</name>
</gene>
<dbReference type="Gene3D" id="3.30.457.10">
    <property type="entry name" value="Copper amine oxidase-like, N-terminal domain"/>
    <property type="match status" value="1"/>
</dbReference>
<protein>
    <submittedName>
        <fullName evidence="3">Glycosyl hydrolase</fullName>
    </submittedName>
</protein>
<comment type="caution">
    <text evidence="3">The sequence shown here is derived from an EMBL/GenBank/DDBJ whole genome shotgun (WGS) entry which is preliminary data.</text>
</comment>
<dbReference type="Pfam" id="PF07833">
    <property type="entry name" value="Cu_amine_oxidN1"/>
    <property type="match status" value="1"/>
</dbReference>
<feature type="signal peptide" evidence="1">
    <location>
        <begin position="1"/>
        <end position="28"/>
    </location>
</feature>
<evidence type="ECO:0000313" key="3">
    <source>
        <dbReference type="EMBL" id="KAA8999778.1"/>
    </source>
</evidence>
<dbReference type="PROSITE" id="PS51910">
    <property type="entry name" value="GH18_2"/>
    <property type="match status" value="1"/>
</dbReference>
<dbReference type="AlphaFoldDB" id="A0A5J5FZK2"/>
<dbReference type="OrthoDB" id="9769314at2"/>
<dbReference type="SUPFAM" id="SSF51445">
    <property type="entry name" value="(Trans)glycosidases"/>
    <property type="match status" value="1"/>
</dbReference>
<dbReference type="RefSeq" id="WP_150459210.1">
    <property type="nucleotide sequence ID" value="NZ_VYKK01000022.1"/>
</dbReference>
<dbReference type="SUPFAM" id="SSF55383">
    <property type="entry name" value="Copper amine oxidase, domain N"/>
    <property type="match status" value="1"/>
</dbReference>
<feature type="chain" id="PRO_5023828137" evidence="1">
    <location>
        <begin position="29"/>
        <end position="422"/>
    </location>
</feature>
<dbReference type="Gene3D" id="3.20.20.80">
    <property type="entry name" value="Glycosidases"/>
    <property type="match status" value="1"/>
</dbReference>
<proteinExistence type="predicted"/>
<keyword evidence="4" id="KW-1185">Reference proteome</keyword>
<dbReference type="PANTHER" id="PTHR46066">
    <property type="entry name" value="CHITINASE DOMAIN-CONTAINING PROTEIN 1 FAMILY MEMBER"/>
    <property type="match status" value="1"/>
</dbReference>
<evidence type="ECO:0000259" key="2">
    <source>
        <dbReference type="PROSITE" id="PS51910"/>
    </source>
</evidence>
<feature type="domain" description="GH18" evidence="2">
    <location>
        <begin position="125"/>
        <end position="422"/>
    </location>
</feature>
<name>A0A5J5FZK2_9BACL</name>
<dbReference type="GO" id="GO:0005975">
    <property type="term" value="P:carbohydrate metabolic process"/>
    <property type="evidence" value="ECO:0007669"/>
    <property type="project" value="InterPro"/>
</dbReference>
<sequence length="422" mass="44192">MKKWTQAALAVSLLLGGAQLGGASAVQAAGDVTIILDGYPLPFPQPPAVVNGTTMVPFRAISEALGIGVVWNPSAKTITAVSGAGEDKLEVVLAVGSKTAKVNGNPVRLREAPRMTKGTTLIPLSFFSEQFGANVSWNQTSKTVSILSPKSDLYTLGFYAIASYDEASLMPAFDDIAFGWSRLDDNGHYTTSGSGGDSFYWPKASGDVTPESLVGQASASGTSYLMVGSGDKKLQVTKNLEDPALQAETIAGIMETAVGKGFGGVMLDLEGIGMTGDKARARADFNAFVRNLSVKTKAQGLKLGVALHPINSSYTGYDYKTLGGLADELVIMAYGYGDEKSPEPAAKVDEAIRLALAQTPKDKLVLGISTASESTASIGTKIGLAKRYGLKGVAFWRLGLIGSDWQGIDGSLKLNADYPQIS</sequence>
<keyword evidence="1" id="KW-0732">Signal</keyword>
<evidence type="ECO:0000313" key="4">
    <source>
        <dbReference type="Proteomes" id="UP000367750"/>
    </source>
</evidence>
<dbReference type="InterPro" id="IPR001223">
    <property type="entry name" value="Glyco_hydro18_cat"/>
</dbReference>
<dbReference type="Proteomes" id="UP000367750">
    <property type="component" value="Unassembled WGS sequence"/>
</dbReference>
<dbReference type="InterPro" id="IPR017853">
    <property type="entry name" value="GH"/>
</dbReference>
<evidence type="ECO:0000256" key="1">
    <source>
        <dbReference type="SAM" id="SignalP"/>
    </source>
</evidence>
<dbReference type="InterPro" id="IPR012854">
    <property type="entry name" value="Cu_amine_oxidase-like_N"/>
</dbReference>
<accession>A0A5J5FZK2</accession>
<organism evidence="3 4">
    <name type="scientific">Paenibacillus spiritus</name>
    <dbReference type="NCBI Taxonomy" id="2496557"/>
    <lineage>
        <taxon>Bacteria</taxon>
        <taxon>Bacillati</taxon>
        <taxon>Bacillota</taxon>
        <taxon>Bacilli</taxon>
        <taxon>Bacillales</taxon>
        <taxon>Paenibacillaceae</taxon>
        <taxon>Paenibacillus</taxon>
    </lineage>
</organism>
<dbReference type="GO" id="GO:0016787">
    <property type="term" value="F:hydrolase activity"/>
    <property type="evidence" value="ECO:0007669"/>
    <property type="project" value="UniProtKB-KW"/>
</dbReference>
<reference evidence="3 4" key="1">
    <citation type="submission" date="2019-09" db="EMBL/GenBank/DDBJ databases">
        <title>Bacillus ochoae sp. nov., Paenibacillus whitsoniae sp. nov., Paenibacillus spiritus sp. nov. Isolated from the Mars Exploration Rover during spacecraft assembly.</title>
        <authorList>
            <person name="Seuylemezian A."/>
            <person name="Vaishampayan P."/>
        </authorList>
    </citation>
    <scope>NUCLEOTIDE SEQUENCE [LARGE SCALE GENOMIC DNA]</scope>
    <source>
        <strain evidence="3 4">MER_111</strain>
    </source>
</reference>
<dbReference type="EMBL" id="VYKK01000022">
    <property type="protein sequence ID" value="KAA8999778.1"/>
    <property type="molecule type" value="Genomic_DNA"/>
</dbReference>
<dbReference type="InterPro" id="IPR036582">
    <property type="entry name" value="Mao_N_sf"/>
</dbReference>